<accession>A0A5J4X535</accession>
<gene>
    <name evidence="1" type="ORF">EZS28_002074</name>
</gene>
<feature type="non-terminal residue" evidence="1">
    <location>
        <position position="1"/>
    </location>
</feature>
<evidence type="ECO:0000313" key="2">
    <source>
        <dbReference type="Proteomes" id="UP000324800"/>
    </source>
</evidence>
<dbReference type="AlphaFoldDB" id="A0A5J4X535"/>
<dbReference type="Proteomes" id="UP000324800">
    <property type="component" value="Unassembled WGS sequence"/>
</dbReference>
<reference evidence="1 2" key="1">
    <citation type="submission" date="2019-03" db="EMBL/GenBank/DDBJ databases">
        <title>Single cell metagenomics reveals metabolic interactions within the superorganism composed of flagellate Streblomastix strix and complex community of Bacteroidetes bacteria on its surface.</title>
        <authorList>
            <person name="Treitli S.C."/>
            <person name="Kolisko M."/>
            <person name="Husnik F."/>
            <person name="Keeling P."/>
            <person name="Hampl V."/>
        </authorList>
    </citation>
    <scope>NUCLEOTIDE SEQUENCE [LARGE SCALE GENOMIC DNA]</scope>
    <source>
        <strain evidence="1">ST1C</strain>
    </source>
</reference>
<comment type="caution">
    <text evidence="1">The sequence shown here is derived from an EMBL/GenBank/DDBJ whole genome shotgun (WGS) entry which is preliminary data.</text>
</comment>
<proteinExistence type="predicted"/>
<organism evidence="1 2">
    <name type="scientific">Streblomastix strix</name>
    <dbReference type="NCBI Taxonomy" id="222440"/>
    <lineage>
        <taxon>Eukaryota</taxon>
        <taxon>Metamonada</taxon>
        <taxon>Preaxostyla</taxon>
        <taxon>Oxymonadida</taxon>
        <taxon>Streblomastigidae</taxon>
        <taxon>Streblomastix</taxon>
    </lineage>
</organism>
<evidence type="ECO:0000313" key="1">
    <source>
        <dbReference type="EMBL" id="KAA6402397.1"/>
    </source>
</evidence>
<dbReference type="EMBL" id="SNRW01000242">
    <property type="protein sequence ID" value="KAA6402397.1"/>
    <property type="molecule type" value="Genomic_DNA"/>
</dbReference>
<name>A0A5J4X535_9EUKA</name>
<protein>
    <submittedName>
        <fullName evidence="1">Uncharacterized protein</fullName>
    </submittedName>
</protein>
<sequence length="177" mass="20172">LAGHFIKTISQKINITYTDFIDSTFTGSGNSIMIDEQQASEISFIWCNFTNLRIDDDGQISSCIHSILSSENGFQLNAEYCIFSDCTYNGSRDKPYQKILNSITELNYTSKPVNLQRTIYILDDIWDETLQSLSLIYPLVIKSGLIDDDNGNRKKDTWITNTSAYQIIYYRIGDLTA</sequence>